<sequence length="308" mass="34663">MPYPRCTTCFRAVRRRQGQRTPAANKAHICPHCRHGPPCTPAPMVPLQAPRALDQAPLKISSRWLLTRCAQRPFRARPHASVPLALALPHLAWPKRLSVPSQGPLSCPLIPPSLVLPSNNPINKTQPVCPRSSTGDLCPPLPPPPPPPSSICPSCSRPGRLKLKSRPLVRSVAGCPPPWLCLSPKASSTELPALLDFPTFLCVLGRYLVHCRGFWKPIQLHRRRNSRRPPQRQHRITHYKHARQPESWLPTTTTTHPYRYSPSAPSPLRLGRQIHRQLDPATAQRRSIYTASPRSPKQQQWRPATKRR</sequence>
<dbReference type="Proteomes" id="UP000236621">
    <property type="component" value="Unassembled WGS sequence"/>
</dbReference>
<gene>
    <name evidence="2" type="ORF">TCAP_06750</name>
</gene>
<comment type="caution">
    <text evidence="2">The sequence shown here is derived from an EMBL/GenBank/DDBJ whole genome shotgun (WGS) entry which is preliminary data.</text>
</comment>
<dbReference type="EMBL" id="NRSZ01001111">
    <property type="protein sequence ID" value="PNY23304.1"/>
    <property type="molecule type" value="Genomic_DNA"/>
</dbReference>
<protein>
    <submittedName>
        <fullName evidence="2">Uncharacterized protein</fullName>
    </submittedName>
</protein>
<proteinExistence type="predicted"/>
<organism evidence="2 3">
    <name type="scientific">Tolypocladium capitatum</name>
    <dbReference type="NCBI Taxonomy" id="45235"/>
    <lineage>
        <taxon>Eukaryota</taxon>
        <taxon>Fungi</taxon>
        <taxon>Dikarya</taxon>
        <taxon>Ascomycota</taxon>
        <taxon>Pezizomycotina</taxon>
        <taxon>Sordariomycetes</taxon>
        <taxon>Hypocreomycetidae</taxon>
        <taxon>Hypocreales</taxon>
        <taxon>Ophiocordycipitaceae</taxon>
        <taxon>Tolypocladium</taxon>
    </lineage>
</organism>
<name>A0A2K3Q736_9HYPO</name>
<evidence type="ECO:0000313" key="2">
    <source>
        <dbReference type="EMBL" id="PNY23304.1"/>
    </source>
</evidence>
<accession>A0A2K3Q736</accession>
<evidence type="ECO:0000313" key="3">
    <source>
        <dbReference type="Proteomes" id="UP000236621"/>
    </source>
</evidence>
<feature type="region of interest" description="Disordered" evidence="1">
    <location>
        <begin position="248"/>
        <end position="308"/>
    </location>
</feature>
<reference evidence="2 3" key="1">
    <citation type="submission" date="2017-08" db="EMBL/GenBank/DDBJ databases">
        <title>Harnessing the power of phylogenomics to disentangle the directionality and signatures of interkingdom host jumping in the parasitic fungal genus Tolypocladium.</title>
        <authorList>
            <person name="Quandt C.A."/>
            <person name="Patterson W."/>
            <person name="Spatafora J.W."/>
        </authorList>
    </citation>
    <scope>NUCLEOTIDE SEQUENCE [LARGE SCALE GENOMIC DNA]</scope>
    <source>
        <strain evidence="2 3">CBS 113982</strain>
    </source>
</reference>
<keyword evidence="3" id="KW-1185">Reference proteome</keyword>
<feature type="compositionally biased region" description="Polar residues" evidence="1">
    <location>
        <begin position="284"/>
        <end position="302"/>
    </location>
</feature>
<dbReference type="AlphaFoldDB" id="A0A2K3Q736"/>
<evidence type="ECO:0000256" key="1">
    <source>
        <dbReference type="SAM" id="MobiDB-lite"/>
    </source>
</evidence>